<dbReference type="InterPro" id="IPR022617">
    <property type="entry name" value="Rad60/SUMO-like_dom"/>
</dbReference>
<evidence type="ECO:0000313" key="4">
    <source>
        <dbReference type="Proteomes" id="UP000695562"/>
    </source>
</evidence>
<keyword evidence="4" id="KW-1185">Reference proteome</keyword>
<evidence type="ECO:0000259" key="2">
    <source>
        <dbReference type="PROSITE" id="PS50053"/>
    </source>
</evidence>
<name>A0A8J4PVJ2_9MYCE</name>
<accession>A0A8J4PVJ2</accession>
<dbReference type="Pfam" id="PF11976">
    <property type="entry name" value="Rad60-SLD"/>
    <property type="match status" value="1"/>
</dbReference>
<dbReference type="CDD" id="cd16116">
    <property type="entry name" value="Ubl_Smt3_like"/>
    <property type="match status" value="1"/>
</dbReference>
<dbReference type="EMBL" id="AJWJ01000190">
    <property type="protein sequence ID" value="KAF2073662.1"/>
    <property type="molecule type" value="Genomic_DNA"/>
</dbReference>
<dbReference type="InterPro" id="IPR029071">
    <property type="entry name" value="Ubiquitin-like_domsf"/>
</dbReference>
<protein>
    <recommendedName>
        <fullName evidence="2">Ubiquitin-like domain-containing protein</fullName>
    </recommendedName>
</protein>
<proteinExistence type="predicted"/>
<feature type="compositionally biased region" description="Low complexity" evidence="1">
    <location>
        <begin position="1"/>
        <end position="13"/>
    </location>
</feature>
<dbReference type="FunFam" id="3.10.20.90:FF:000202">
    <property type="entry name" value="Small ubiquitin-related modifier I"/>
    <property type="match status" value="1"/>
</dbReference>
<gene>
    <name evidence="3" type="ORF">CYY_005012</name>
</gene>
<sequence length="104" mass="11729">MSDNNNNNNNNNNEEVKKEGGDQEQINIKVLDSNGGEVFFKIKKTTPLKKLMDAYSSKKGVNPSSLRFLYEGNRIDYENTPKQLNMENDDIIDVTIMQVGGSNN</sequence>
<feature type="region of interest" description="Disordered" evidence="1">
    <location>
        <begin position="1"/>
        <end position="24"/>
    </location>
</feature>
<dbReference type="SUPFAM" id="SSF54236">
    <property type="entry name" value="Ubiquitin-like"/>
    <property type="match status" value="1"/>
</dbReference>
<dbReference type="OrthoDB" id="442921at2759"/>
<dbReference type="PROSITE" id="PS50053">
    <property type="entry name" value="UBIQUITIN_2"/>
    <property type="match status" value="1"/>
</dbReference>
<evidence type="ECO:0000256" key="1">
    <source>
        <dbReference type="SAM" id="MobiDB-lite"/>
    </source>
</evidence>
<dbReference type="Gene3D" id="3.10.20.90">
    <property type="entry name" value="Phosphatidylinositol 3-kinase Catalytic Subunit, Chain A, domain 1"/>
    <property type="match status" value="1"/>
</dbReference>
<reference evidence="3" key="1">
    <citation type="submission" date="2020-01" db="EMBL/GenBank/DDBJ databases">
        <title>Development of genomics and gene disruption for Polysphondylium violaceum indicates a role for the polyketide synthase stlB in stalk morphogenesis.</title>
        <authorList>
            <person name="Narita B."/>
            <person name="Kawabe Y."/>
            <person name="Kin K."/>
            <person name="Saito T."/>
            <person name="Gibbs R."/>
            <person name="Kuspa A."/>
            <person name="Muzny D."/>
            <person name="Queller D."/>
            <person name="Richards S."/>
            <person name="Strassman J."/>
            <person name="Sucgang R."/>
            <person name="Worley K."/>
            <person name="Schaap P."/>
        </authorList>
    </citation>
    <scope>NUCLEOTIDE SEQUENCE</scope>
    <source>
        <strain evidence="3">QSvi11</strain>
    </source>
</reference>
<feature type="domain" description="Ubiquitin-like" evidence="2">
    <location>
        <begin position="24"/>
        <end position="101"/>
    </location>
</feature>
<dbReference type="InterPro" id="IPR000626">
    <property type="entry name" value="Ubiquitin-like_dom"/>
</dbReference>
<dbReference type="AlphaFoldDB" id="A0A8J4PVJ2"/>
<organism evidence="3 4">
    <name type="scientific">Polysphondylium violaceum</name>
    <dbReference type="NCBI Taxonomy" id="133409"/>
    <lineage>
        <taxon>Eukaryota</taxon>
        <taxon>Amoebozoa</taxon>
        <taxon>Evosea</taxon>
        <taxon>Eumycetozoa</taxon>
        <taxon>Dictyostelia</taxon>
        <taxon>Dictyosteliales</taxon>
        <taxon>Dictyosteliaceae</taxon>
        <taxon>Polysphondylium</taxon>
    </lineage>
</organism>
<comment type="caution">
    <text evidence="3">The sequence shown here is derived from an EMBL/GenBank/DDBJ whole genome shotgun (WGS) entry which is preliminary data.</text>
</comment>
<dbReference type="SMART" id="SM00213">
    <property type="entry name" value="UBQ"/>
    <property type="match status" value="1"/>
</dbReference>
<dbReference type="Proteomes" id="UP000695562">
    <property type="component" value="Unassembled WGS sequence"/>
</dbReference>
<evidence type="ECO:0000313" key="3">
    <source>
        <dbReference type="EMBL" id="KAF2073662.1"/>
    </source>
</evidence>
<dbReference type="PANTHER" id="PTHR10562">
    <property type="entry name" value="SMALL UBIQUITIN-RELATED MODIFIER"/>
    <property type="match status" value="1"/>
</dbReference>